<evidence type="ECO:0000256" key="3">
    <source>
        <dbReference type="ARBA" id="ARBA00022989"/>
    </source>
</evidence>
<dbReference type="Gene3D" id="2.30.30.60">
    <property type="match status" value="1"/>
</dbReference>
<dbReference type="GO" id="GO:0008381">
    <property type="term" value="F:mechanosensitive monoatomic ion channel activity"/>
    <property type="evidence" value="ECO:0007669"/>
    <property type="project" value="InterPro"/>
</dbReference>
<keyword evidence="3" id="KW-1133">Transmembrane helix</keyword>
<evidence type="ECO:0000259" key="6">
    <source>
        <dbReference type="Pfam" id="PF00924"/>
    </source>
</evidence>
<dbReference type="GO" id="GO:0005886">
    <property type="term" value="C:plasma membrane"/>
    <property type="evidence" value="ECO:0007669"/>
    <property type="project" value="UniProtKB-SubCell"/>
</dbReference>
<dbReference type="InterPro" id="IPR010920">
    <property type="entry name" value="LSM_dom_sf"/>
</dbReference>
<sequence>METPQLARLFNTLDIGTLLELLLILALATLLIVVAQKLLPWLADQLHGVRRLYLLAMVPLLRLGILVAAFLLVVPLIIEPSFQNMVALLGTVGLALGFAMKDYASSLIAGVVVVGEMPYRNGDWIEINGIYGEVKHIGMRTVKIVTPDDTQVSIPHLRVWNDPIFNANCGLPQLQCVADFYLHPAHDAAAAKLVLQDVALTSPYLFFDGAIMVSVHEKPWATHYRLKAYPIDARQQFRFISDLTVRGKAALLRLGVSFVTAPVAAEISR</sequence>
<dbReference type="InterPro" id="IPR045275">
    <property type="entry name" value="MscS_archaea/bacteria_type"/>
</dbReference>
<dbReference type="Gene3D" id="1.10.287.1260">
    <property type="match status" value="1"/>
</dbReference>
<evidence type="ECO:0000256" key="5">
    <source>
        <dbReference type="RuleBase" id="RU369025"/>
    </source>
</evidence>
<comment type="function">
    <text evidence="5">Mechanosensitive channel that participates in the regulation of osmotic pressure changes within the cell, opening in response to stretch forces in the membrane lipid bilayer, without the need for other proteins. Contributes to normal resistance to hypoosmotic shock. Forms an ion channel of 1.0 nanosiemens conductance with a slight preference for anions.</text>
</comment>
<comment type="caution">
    <text evidence="7">The sequence shown here is derived from an EMBL/GenBank/DDBJ whole genome shotgun (WGS) entry which is preliminary data.</text>
</comment>
<accession>A0A011PMP9</accession>
<evidence type="ECO:0000313" key="8">
    <source>
        <dbReference type="Proteomes" id="UP000021816"/>
    </source>
</evidence>
<protein>
    <recommendedName>
        <fullName evidence="5">Small-conductance mechanosensitive channel</fullName>
    </recommendedName>
</protein>
<comment type="subunit">
    <text evidence="5">Homoheptamer.</text>
</comment>
<dbReference type="InterPro" id="IPR023408">
    <property type="entry name" value="MscS_beta-dom_sf"/>
</dbReference>
<dbReference type="SUPFAM" id="SSF50182">
    <property type="entry name" value="Sm-like ribonucleoproteins"/>
    <property type="match status" value="1"/>
</dbReference>
<evidence type="ECO:0000256" key="2">
    <source>
        <dbReference type="ARBA" id="ARBA00022692"/>
    </source>
</evidence>
<comment type="subcellular location">
    <subcellularLocation>
        <location evidence="5">Cell inner membrane</location>
        <topology evidence="5">Multi-pass membrane protein</topology>
    </subcellularLocation>
    <subcellularLocation>
        <location evidence="1">Membrane</location>
    </subcellularLocation>
</comment>
<dbReference type="InterPro" id="IPR006685">
    <property type="entry name" value="MscS_channel_2nd"/>
</dbReference>
<comment type="similarity">
    <text evidence="5">Belongs to the MscS (TC 1.A.23) family.</text>
</comment>
<keyword evidence="5" id="KW-0406">Ion transport</keyword>
<keyword evidence="2" id="KW-0812">Transmembrane</keyword>
<proteinExistence type="inferred from homology"/>
<keyword evidence="5" id="KW-0407">Ion channel</keyword>
<organism evidence="7 8">
    <name type="scientific">Candidatus Accumulibacter appositus</name>
    <dbReference type="NCBI Taxonomy" id="1454003"/>
    <lineage>
        <taxon>Bacteria</taxon>
        <taxon>Pseudomonadati</taxon>
        <taxon>Pseudomonadota</taxon>
        <taxon>Betaproteobacteria</taxon>
        <taxon>Candidatus Accumulibacter</taxon>
    </lineage>
</organism>
<keyword evidence="5" id="KW-0997">Cell inner membrane</keyword>
<keyword evidence="5" id="KW-0813">Transport</keyword>
<dbReference type="STRING" id="1454003.AW10_03156"/>
<dbReference type="PANTHER" id="PTHR30221:SF1">
    <property type="entry name" value="SMALL-CONDUCTANCE MECHANOSENSITIVE CHANNEL"/>
    <property type="match status" value="1"/>
</dbReference>
<dbReference type="Proteomes" id="UP000021816">
    <property type="component" value="Unassembled WGS sequence"/>
</dbReference>
<keyword evidence="5" id="KW-1003">Cell membrane</keyword>
<evidence type="ECO:0000313" key="7">
    <source>
        <dbReference type="EMBL" id="EXI78312.1"/>
    </source>
</evidence>
<keyword evidence="4" id="KW-0472">Membrane</keyword>
<name>A0A011PMP9_9PROT</name>
<gene>
    <name evidence="7" type="primary">mscS_1</name>
    <name evidence="7" type="ORF">AW10_03156</name>
</gene>
<feature type="domain" description="Mechanosensitive ion channel MscS" evidence="6">
    <location>
        <begin position="102"/>
        <end position="167"/>
    </location>
</feature>
<dbReference type="AlphaFoldDB" id="A0A011PMP9"/>
<dbReference type="EMBL" id="JEMX01000075">
    <property type="protein sequence ID" value="EXI78312.1"/>
    <property type="molecule type" value="Genomic_DNA"/>
</dbReference>
<dbReference type="Pfam" id="PF00924">
    <property type="entry name" value="MS_channel_2nd"/>
    <property type="match status" value="1"/>
</dbReference>
<dbReference type="PATRIC" id="fig|1454003.3.peg.3212"/>
<dbReference type="PANTHER" id="PTHR30221">
    <property type="entry name" value="SMALL-CONDUCTANCE MECHANOSENSITIVE CHANNEL"/>
    <property type="match status" value="1"/>
</dbReference>
<evidence type="ECO:0000256" key="1">
    <source>
        <dbReference type="ARBA" id="ARBA00004370"/>
    </source>
</evidence>
<evidence type="ECO:0000256" key="4">
    <source>
        <dbReference type="ARBA" id="ARBA00023136"/>
    </source>
</evidence>
<reference evidence="7 8" key="1">
    <citation type="submission" date="2014-02" db="EMBL/GenBank/DDBJ databases">
        <title>Expanding our view of genomic diversity in Candidatus Accumulibacter clades.</title>
        <authorList>
            <person name="Skennerton C.T."/>
            <person name="Barr J.J."/>
            <person name="Slater F.R."/>
            <person name="Bond P.L."/>
            <person name="Tyson G.W."/>
        </authorList>
    </citation>
    <scope>NUCLEOTIDE SEQUENCE [LARGE SCALE GENOMIC DNA]</scope>
    <source>
        <strain evidence="8">BA-92</strain>
    </source>
</reference>